<gene>
    <name evidence="2" type="ORF">G6N76_11085</name>
</gene>
<keyword evidence="1" id="KW-1133">Transmembrane helix</keyword>
<protein>
    <recommendedName>
        <fullName evidence="4">Pentapeptide repeat-containing protein</fullName>
    </recommendedName>
</protein>
<keyword evidence="1" id="KW-0812">Transmembrane</keyword>
<name>A0A6M1RS88_9HYPH</name>
<dbReference type="Proteomes" id="UP000477849">
    <property type="component" value="Unassembled WGS sequence"/>
</dbReference>
<sequence>MAGNDRNKEDRPVSDWPNMDPRWWMLAAVTVTFGLAIPGAIFAAVAVFSQKMPETAHDMVTVIVPFGTIVLALITFFTVVWRGLLTDQQVKEQRRQNNAKDDEMLTKLLVDGAGLLGDENEAKRMAGVSALNTVATAPNGSYSSNAMEILLEFWEHNYRADNTTRAVRNTSSALAQAVRLGRRANTGIYVFEDERSPNLSDWSPPPGAQFVFLRGGFIGKNSFAKLDRNTRWTMNQVSLEGCIIEAGSWEFFTCRFKGCTIATPPLKSGAENWFHERSSFEDCDFSGAAIDANDFRSYVQEYGSLRVHNNFYYEDDPPVSNASIDWLNELLCLPASMRAD</sequence>
<dbReference type="RefSeq" id="WP_163905222.1">
    <property type="nucleotide sequence ID" value="NZ_CP048427.1"/>
</dbReference>
<keyword evidence="1" id="KW-0472">Membrane</keyword>
<comment type="caution">
    <text evidence="2">The sequence shown here is derived from an EMBL/GenBank/DDBJ whole genome shotgun (WGS) entry which is preliminary data.</text>
</comment>
<feature type="transmembrane region" description="Helical" evidence="1">
    <location>
        <begin position="60"/>
        <end position="81"/>
    </location>
</feature>
<dbReference type="AlphaFoldDB" id="A0A6M1RS88"/>
<evidence type="ECO:0000313" key="3">
    <source>
        <dbReference type="Proteomes" id="UP000477849"/>
    </source>
</evidence>
<evidence type="ECO:0000256" key="1">
    <source>
        <dbReference type="SAM" id="Phobius"/>
    </source>
</evidence>
<proteinExistence type="predicted"/>
<evidence type="ECO:0008006" key="4">
    <source>
        <dbReference type="Google" id="ProtNLM"/>
    </source>
</evidence>
<reference evidence="2 3" key="1">
    <citation type="submission" date="2020-02" db="EMBL/GenBank/DDBJ databases">
        <title>Genome sequence of the type strain CCBAU10050 of Rhizobium daejeonense.</title>
        <authorList>
            <person name="Gao J."/>
            <person name="Sun J."/>
        </authorList>
    </citation>
    <scope>NUCLEOTIDE SEQUENCE [LARGE SCALE GENOMIC DNA]</scope>
    <source>
        <strain evidence="2 3">CCBAU10050</strain>
    </source>
</reference>
<accession>A0A6M1RS88</accession>
<evidence type="ECO:0000313" key="2">
    <source>
        <dbReference type="EMBL" id="NGO64222.1"/>
    </source>
</evidence>
<keyword evidence="3" id="KW-1185">Reference proteome</keyword>
<organism evidence="2 3">
    <name type="scientific">Rhizobium daejeonense</name>
    <dbReference type="NCBI Taxonomy" id="240521"/>
    <lineage>
        <taxon>Bacteria</taxon>
        <taxon>Pseudomonadati</taxon>
        <taxon>Pseudomonadota</taxon>
        <taxon>Alphaproteobacteria</taxon>
        <taxon>Hyphomicrobiales</taxon>
        <taxon>Rhizobiaceae</taxon>
        <taxon>Rhizobium/Agrobacterium group</taxon>
        <taxon>Rhizobium</taxon>
    </lineage>
</organism>
<dbReference type="EMBL" id="JAAKZH010000003">
    <property type="protein sequence ID" value="NGO64222.1"/>
    <property type="molecule type" value="Genomic_DNA"/>
</dbReference>
<feature type="transmembrane region" description="Helical" evidence="1">
    <location>
        <begin position="23"/>
        <end position="48"/>
    </location>
</feature>